<dbReference type="Proteomes" id="UP000016933">
    <property type="component" value="Unassembled WGS sequence"/>
</dbReference>
<feature type="compositionally biased region" description="Basic and acidic residues" evidence="1">
    <location>
        <begin position="268"/>
        <end position="285"/>
    </location>
</feature>
<dbReference type="EMBL" id="KB446548">
    <property type="protein sequence ID" value="EME38048.1"/>
    <property type="molecule type" value="Genomic_DNA"/>
</dbReference>
<keyword evidence="2" id="KW-0732">Signal</keyword>
<feature type="chain" id="PRO_5004029610" evidence="2">
    <location>
        <begin position="18"/>
        <end position="639"/>
    </location>
</feature>
<dbReference type="OrthoDB" id="3650057at2759"/>
<dbReference type="STRING" id="675120.M2XZC6"/>
<feature type="region of interest" description="Disordered" evidence="1">
    <location>
        <begin position="264"/>
        <end position="285"/>
    </location>
</feature>
<reference evidence="4" key="1">
    <citation type="journal article" date="2012" name="PLoS Genet.">
        <title>The genomes of the fungal plant pathogens Cladosporium fulvum and Dothistroma septosporum reveal adaptation to different hosts and lifestyles but also signatures of common ancestry.</title>
        <authorList>
            <person name="de Wit P.J.G.M."/>
            <person name="van der Burgt A."/>
            <person name="Oekmen B."/>
            <person name="Stergiopoulos I."/>
            <person name="Abd-Elsalam K.A."/>
            <person name="Aerts A.L."/>
            <person name="Bahkali A.H."/>
            <person name="Beenen H.G."/>
            <person name="Chettri P."/>
            <person name="Cox M.P."/>
            <person name="Datema E."/>
            <person name="de Vries R.P."/>
            <person name="Dhillon B."/>
            <person name="Ganley A.R."/>
            <person name="Griffiths S.A."/>
            <person name="Guo Y."/>
            <person name="Hamelin R.C."/>
            <person name="Henrissat B."/>
            <person name="Kabir M.S."/>
            <person name="Jashni M.K."/>
            <person name="Kema G."/>
            <person name="Klaubauf S."/>
            <person name="Lapidus A."/>
            <person name="Levasseur A."/>
            <person name="Lindquist E."/>
            <person name="Mehrabi R."/>
            <person name="Ohm R.A."/>
            <person name="Owen T.J."/>
            <person name="Salamov A."/>
            <person name="Schwelm A."/>
            <person name="Schijlen E."/>
            <person name="Sun H."/>
            <person name="van den Burg H.A."/>
            <person name="van Ham R.C.H.J."/>
            <person name="Zhang S."/>
            <person name="Goodwin S.B."/>
            <person name="Grigoriev I.V."/>
            <person name="Collemare J."/>
            <person name="Bradshaw R.E."/>
        </authorList>
    </citation>
    <scope>NUCLEOTIDE SEQUENCE [LARGE SCALE GENOMIC DNA]</scope>
    <source>
        <strain evidence="4">NZE10 / CBS 128990</strain>
    </source>
</reference>
<gene>
    <name evidence="3" type="ORF">DOTSEDRAFT_39595</name>
</gene>
<dbReference type="eggNOG" id="ENOG502RHD1">
    <property type="taxonomic scope" value="Eukaryota"/>
</dbReference>
<name>M2XZC6_DOTSN</name>
<proteinExistence type="predicted"/>
<evidence type="ECO:0000256" key="2">
    <source>
        <dbReference type="SAM" id="SignalP"/>
    </source>
</evidence>
<sequence length="639" mass="61705">MATMIIPLALLTGLARAAPQAGIHLTGDLNHGIVNAEAAAAVSSSSVSAQVAVSPAPASQLEAPSSLASGVPSAGLASSLPTIGSASSLPSVTKAPPQAPSIPLAADTNVALPAILATLPTGSYINIVVPTTVPLTNTALIESLGGLPANAEVTDVVSSVLGHDVSVQTTLPDSPVDLPTSAPIGGLPVITAAPDVNNIISELKGDLLAEIASTIASVLSQIASAAGQELPSAPSVLPSQILSAFDSLPTGIAPSAVPISNVSTALSGREKDSSDDAGEAKEKRQLQGAGNLLNAASGGSSPLTGVTGSGSVSSITGALGSNGSPLGAVTGALGGASSPLGGLSTIASLLGSGSNPLASLTGVLGNIGGLTGVTSGLSGVPGLGSITSDLPLGSVLGGVTGGVAGAGAGSIVLGTVGRCSSNEMDITHCSQIKSIPLPTAGLAPLVEGIKSAALAPLTNILATTPFLGQITQSLGILNTLAILNIGKFGSLAQLTDLPAIQSAVLLINTPDLATATYVLTNATGSAIPLGDLLANPTDLVQVVSSLQPLVQNLPATVSFVILSNLGATGLQAIAPGVDTSLVSSIITKLPITALLGGLSTSPLGSLTQGQLRSAVGEVPEGPTGDVAGALTRGLVPISK</sequence>
<reference evidence="3 4" key="2">
    <citation type="journal article" date="2012" name="PLoS Pathog.">
        <title>Diverse lifestyles and strategies of plant pathogenesis encoded in the genomes of eighteen Dothideomycetes fungi.</title>
        <authorList>
            <person name="Ohm R.A."/>
            <person name="Feau N."/>
            <person name="Henrissat B."/>
            <person name="Schoch C.L."/>
            <person name="Horwitz B.A."/>
            <person name="Barry K.W."/>
            <person name="Condon B.J."/>
            <person name="Copeland A.C."/>
            <person name="Dhillon B."/>
            <person name="Glaser F."/>
            <person name="Hesse C.N."/>
            <person name="Kosti I."/>
            <person name="LaButti K."/>
            <person name="Lindquist E.A."/>
            <person name="Lucas S."/>
            <person name="Salamov A.A."/>
            <person name="Bradshaw R.E."/>
            <person name="Ciuffetti L."/>
            <person name="Hamelin R.C."/>
            <person name="Kema G.H.J."/>
            <person name="Lawrence C."/>
            <person name="Scott J.A."/>
            <person name="Spatafora J.W."/>
            <person name="Turgeon B.G."/>
            <person name="de Wit P.J.G.M."/>
            <person name="Zhong S."/>
            <person name="Goodwin S.B."/>
            <person name="Grigoriev I.V."/>
        </authorList>
    </citation>
    <scope>NUCLEOTIDE SEQUENCE [LARGE SCALE GENOMIC DNA]</scope>
    <source>
        <strain evidence="4">NZE10 / CBS 128990</strain>
    </source>
</reference>
<dbReference type="AlphaFoldDB" id="M2XZC6"/>
<protein>
    <submittedName>
        <fullName evidence="3">Uncharacterized protein</fullName>
    </submittedName>
</protein>
<keyword evidence="4" id="KW-1185">Reference proteome</keyword>
<feature type="signal peptide" evidence="2">
    <location>
        <begin position="1"/>
        <end position="17"/>
    </location>
</feature>
<organism evidence="3 4">
    <name type="scientific">Dothistroma septosporum (strain NZE10 / CBS 128990)</name>
    <name type="common">Red band needle blight fungus</name>
    <name type="synonym">Mycosphaerella pini</name>
    <dbReference type="NCBI Taxonomy" id="675120"/>
    <lineage>
        <taxon>Eukaryota</taxon>
        <taxon>Fungi</taxon>
        <taxon>Dikarya</taxon>
        <taxon>Ascomycota</taxon>
        <taxon>Pezizomycotina</taxon>
        <taxon>Dothideomycetes</taxon>
        <taxon>Dothideomycetidae</taxon>
        <taxon>Mycosphaerellales</taxon>
        <taxon>Mycosphaerellaceae</taxon>
        <taxon>Dothistroma</taxon>
    </lineage>
</organism>
<evidence type="ECO:0000313" key="4">
    <source>
        <dbReference type="Proteomes" id="UP000016933"/>
    </source>
</evidence>
<dbReference type="HOGENOM" id="CLU_428278_0_0_1"/>
<evidence type="ECO:0000313" key="3">
    <source>
        <dbReference type="EMBL" id="EME38048.1"/>
    </source>
</evidence>
<accession>M2XZC6</accession>
<evidence type="ECO:0000256" key="1">
    <source>
        <dbReference type="SAM" id="MobiDB-lite"/>
    </source>
</evidence>
<dbReference type="OMA" id="NEMDITH"/>